<comment type="caution">
    <text evidence="2">The sequence shown here is derived from an EMBL/GenBank/DDBJ whole genome shotgun (WGS) entry which is preliminary data.</text>
</comment>
<evidence type="ECO:0008006" key="4">
    <source>
        <dbReference type="Google" id="ProtNLM"/>
    </source>
</evidence>
<keyword evidence="1" id="KW-1133">Transmembrane helix</keyword>
<evidence type="ECO:0000256" key="1">
    <source>
        <dbReference type="SAM" id="Phobius"/>
    </source>
</evidence>
<name>A0A927BH90_9BACT</name>
<organism evidence="2 3">
    <name type="scientific">Hymenobacter montanus</name>
    <dbReference type="NCBI Taxonomy" id="2771359"/>
    <lineage>
        <taxon>Bacteria</taxon>
        <taxon>Pseudomonadati</taxon>
        <taxon>Bacteroidota</taxon>
        <taxon>Cytophagia</taxon>
        <taxon>Cytophagales</taxon>
        <taxon>Hymenobacteraceae</taxon>
        <taxon>Hymenobacter</taxon>
    </lineage>
</organism>
<feature type="transmembrane region" description="Helical" evidence="1">
    <location>
        <begin position="6"/>
        <end position="30"/>
    </location>
</feature>
<dbReference type="RefSeq" id="WP_191006839.1">
    <property type="nucleotide sequence ID" value="NZ_JACXAD010000027.1"/>
</dbReference>
<gene>
    <name evidence="2" type="ORF">IC235_19240</name>
</gene>
<dbReference type="EMBL" id="JACXAD010000027">
    <property type="protein sequence ID" value="MBD2770028.1"/>
    <property type="molecule type" value="Genomic_DNA"/>
</dbReference>
<sequence length="154" mass="16213">MNQAHIHLIVNHLPIAGSLFALILLGVGLLRKNTTLIEAGLVGVLGAGLLCLPAQLTGEGAASIVQDLPRVSRALIQNHAAAAEQGFWVLETAAALALFALRLLKDASPQARRLALLAWVAVGLSFSLLARAGYLGGQIRHPEIREGLGRPNEL</sequence>
<feature type="transmembrane region" description="Helical" evidence="1">
    <location>
        <begin position="42"/>
        <end position="65"/>
    </location>
</feature>
<feature type="transmembrane region" description="Helical" evidence="1">
    <location>
        <begin position="116"/>
        <end position="134"/>
    </location>
</feature>
<evidence type="ECO:0000313" key="3">
    <source>
        <dbReference type="Proteomes" id="UP000612233"/>
    </source>
</evidence>
<proteinExistence type="predicted"/>
<keyword evidence="1" id="KW-0472">Membrane</keyword>
<protein>
    <recommendedName>
        <fullName evidence="4">DUF2231 domain-containing protein</fullName>
    </recommendedName>
</protein>
<dbReference type="Proteomes" id="UP000612233">
    <property type="component" value="Unassembled WGS sequence"/>
</dbReference>
<reference evidence="2" key="1">
    <citation type="submission" date="2020-09" db="EMBL/GenBank/DDBJ databases">
        <authorList>
            <person name="Kim M.K."/>
        </authorList>
    </citation>
    <scope>NUCLEOTIDE SEQUENCE</scope>
    <source>
        <strain evidence="2">BT664</strain>
    </source>
</reference>
<evidence type="ECO:0000313" key="2">
    <source>
        <dbReference type="EMBL" id="MBD2770028.1"/>
    </source>
</evidence>
<accession>A0A927BH90</accession>
<feature type="transmembrane region" description="Helical" evidence="1">
    <location>
        <begin position="85"/>
        <end position="104"/>
    </location>
</feature>
<keyword evidence="3" id="KW-1185">Reference proteome</keyword>
<dbReference type="AlphaFoldDB" id="A0A927BH90"/>
<keyword evidence="1" id="KW-0812">Transmembrane</keyword>